<name>A0LC48_MAGMM</name>
<dbReference type="STRING" id="156889.Mmc1_3050"/>
<gene>
    <name evidence="2" type="ordered locus">Mmc1_3050</name>
</gene>
<dbReference type="eggNOG" id="COG1468">
    <property type="taxonomic scope" value="Bacteria"/>
</dbReference>
<dbReference type="HOGENOM" id="CLU_039162_0_0_5"/>
<keyword evidence="3" id="KW-1185">Reference proteome</keyword>
<dbReference type="Proteomes" id="UP000002586">
    <property type="component" value="Chromosome"/>
</dbReference>
<evidence type="ECO:0000313" key="2">
    <source>
        <dbReference type="EMBL" id="ABK45541.1"/>
    </source>
</evidence>
<protein>
    <recommendedName>
        <fullName evidence="1">DUF2779 domain-containing protein</fullName>
    </recommendedName>
</protein>
<dbReference type="Pfam" id="PF11074">
    <property type="entry name" value="DUF2779"/>
    <property type="match status" value="1"/>
</dbReference>
<evidence type="ECO:0000313" key="3">
    <source>
        <dbReference type="Proteomes" id="UP000002586"/>
    </source>
</evidence>
<dbReference type="RefSeq" id="WP_011714605.1">
    <property type="nucleotide sequence ID" value="NC_008576.1"/>
</dbReference>
<reference evidence="2 3" key="2">
    <citation type="journal article" date="2012" name="Int. J. Syst. Evol. Microbiol.">
        <title>Magnetococcus marinus gen. nov., sp. nov., a marine, magnetotactic bacterium that represents a novel lineage (Magnetococcaceae fam. nov.; Magnetococcales ord. nov.) at the base of the Alphaproteobacteria.</title>
        <authorList>
            <person name="Bazylinski D.A."/>
            <person name="Williams T.J."/>
            <person name="Lefevre C.T."/>
            <person name="Berg R.J."/>
            <person name="Zhang C.L."/>
            <person name="Bowser S.S."/>
            <person name="Dean A.J."/>
            <person name="Beveridge T.J."/>
        </authorList>
    </citation>
    <scope>NUCLEOTIDE SEQUENCE [LARGE SCALE GENOMIC DNA]</scope>
    <source>
        <strain evidence="3">ATCC BAA-1437 / JCM 17883 / MC-1</strain>
    </source>
</reference>
<dbReference type="OrthoDB" id="9783873at2"/>
<dbReference type="AlphaFoldDB" id="A0LC48"/>
<sequence>MKRSLYLSKSQYIRGIQCHKSLFLYKHHKELRDEISATQQAIFSSGTDIGVLAQNLFPGGVEVPYEGLSIAEQLKMTGYMIAKGVRTIYEASFEHDGLFVKVDILHRGDKGWELYEVKSSTAVKAVNYHDIALQYYVLAGAGIKIKKSCLVHINNQYVRNGKIEIDKLFAINDLTVDVVGMQQDVANNISSMRSMIEGDMPLVDIGPHCSDPYDCDFRGHCWQHIPENSVFDLRGRGIDKFAYYNRGQIAFADLPLDELNDSQRFQVEMHLNQDEQVDTDGIQEFLGNLWYPLCHFDFETFMSPVPLHDGMRPYQQIPFQYSLHIQRQEGGAVEHYEFLAEPNVDPRPDLIKAMLEQIPKDSCVLTFNMAFEKTRIKEMSQDFPEHAEDLNHIHDRVMDLIVPFRKRYAYRWQQYGSNSIKNVLPAFVPDMSYKDLEISNGGMAMDAYHLMCSETDPIKLELLRCNLLKYCKRDTEAMVKIHQVLVEMVFTWKLSTGIDH</sequence>
<organism evidence="2 3">
    <name type="scientific">Magnetococcus marinus (strain ATCC BAA-1437 / JCM 17883 / MC-1)</name>
    <dbReference type="NCBI Taxonomy" id="156889"/>
    <lineage>
        <taxon>Bacteria</taxon>
        <taxon>Pseudomonadati</taxon>
        <taxon>Pseudomonadota</taxon>
        <taxon>Magnetococcia</taxon>
        <taxon>Magnetococcales</taxon>
        <taxon>Magnetococcaceae</taxon>
        <taxon>Magnetococcus</taxon>
    </lineage>
</organism>
<accession>A0LC48</accession>
<feature type="domain" description="DUF2779" evidence="1">
    <location>
        <begin position="295"/>
        <end position="419"/>
    </location>
</feature>
<dbReference type="InterPro" id="IPR021301">
    <property type="entry name" value="DUF2779"/>
</dbReference>
<dbReference type="EMBL" id="CP000471">
    <property type="protein sequence ID" value="ABK45541.1"/>
    <property type="molecule type" value="Genomic_DNA"/>
</dbReference>
<dbReference type="KEGG" id="mgm:Mmc1_3050"/>
<evidence type="ECO:0000259" key="1">
    <source>
        <dbReference type="Pfam" id="PF11074"/>
    </source>
</evidence>
<dbReference type="InterPro" id="IPR011604">
    <property type="entry name" value="PDDEXK-like_dom_sf"/>
</dbReference>
<dbReference type="Gene3D" id="3.90.320.10">
    <property type="match status" value="1"/>
</dbReference>
<reference evidence="3" key="1">
    <citation type="journal article" date="2009" name="Appl. Environ. Microbiol.">
        <title>Complete genome sequence of the chemolithoautotrophic marine magnetotactic coccus strain MC-1.</title>
        <authorList>
            <person name="Schubbe S."/>
            <person name="Williams T.J."/>
            <person name="Xie G."/>
            <person name="Kiss H.E."/>
            <person name="Brettin T.S."/>
            <person name="Martinez D."/>
            <person name="Ross C.A."/>
            <person name="Schuler D."/>
            <person name="Cox B.L."/>
            <person name="Nealson K.H."/>
            <person name="Bazylinski D.A."/>
        </authorList>
    </citation>
    <scope>NUCLEOTIDE SEQUENCE [LARGE SCALE GENOMIC DNA]</scope>
    <source>
        <strain evidence="3">ATCC BAA-1437 / JCM 17883 / MC-1</strain>
    </source>
</reference>
<proteinExistence type="predicted"/>